<dbReference type="PANTHER" id="PTHR36444:SF2">
    <property type="entry name" value="TRANSCRIPTIONAL REGULATOR PROTEIN YOBU-RELATED"/>
    <property type="match status" value="1"/>
</dbReference>
<dbReference type="SMART" id="SM00871">
    <property type="entry name" value="AraC_E_bind"/>
    <property type="match status" value="1"/>
</dbReference>
<dbReference type="InterPro" id="IPR011256">
    <property type="entry name" value="Reg_factor_effector_dom_sf"/>
</dbReference>
<evidence type="ECO:0000313" key="2">
    <source>
        <dbReference type="EMBL" id="KQA22144.1"/>
    </source>
</evidence>
<gene>
    <name evidence="2" type="ORF">AAY55_17490</name>
</gene>
<sequence length="148" mass="16700">MEVVEVKGFEIQGLILRTRNEIEMNPETANIPKHVEYVDSNLVIDYQSGARAYSVYCNYESDVNGYFDVLMGSNEVSSSNIELSSVCVVSGSYLKFESEGEFPNAVIAAWQSVWSYFSSPNCEHERAYTTDFEHYESASKVSVYIALK</sequence>
<dbReference type="Pfam" id="PF14526">
    <property type="entry name" value="Cass2"/>
    <property type="match status" value="1"/>
</dbReference>
<evidence type="ECO:0000259" key="1">
    <source>
        <dbReference type="SMART" id="SM00871"/>
    </source>
</evidence>
<dbReference type="AlphaFoldDB" id="A0A0Q0JMP6"/>
<feature type="domain" description="AraC effector-binding" evidence="1">
    <location>
        <begin position="1"/>
        <end position="148"/>
    </location>
</feature>
<dbReference type="InterPro" id="IPR053182">
    <property type="entry name" value="YobU-like_regulator"/>
</dbReference>
<comment type="caution">
    <text evidence="2">The sequence shown here is derived from an EMBL/GenBank/DDBJ whole genome shotgun (WGS) entry which is preliminary data.</text>
</comment>
<protein>
    <submittedName>
        <fullName evidence="2">AraC family transcriptional regulator</fullName>
    </submittedName>
</protein>
<dbReference type="PATRIC" id="fig|1481663.8.peg.4275"/>
<dbReference type="SUPFAM" id="SSF55136">
    <property type="entry name" value="Probable bacterial effector-binding domain"/>
    <property type="match status" value="1"/>
</dbReference>
<dbReference type="Gene3D" id="3.20.80.10">
    <property type="entry name" value="Regulatory factor, effector binding domain"/>
    <property type="match status" value="1"/>
</dbReference>
<accession>A0A0Q0JMP6</accession>
<evidence type="ECO:0000313" key="3">
    <source>
        <dbReference type="Proteomes" id="UP000053724"/>
    </source>
</evidence>
<dbReference type="InterPro" id="IPR029441">
    <property type="entry name" value="Cass2"/>
</dbReference>
<proteinExistence type="predicted"/>
<organism evidence="2 3">
    <name type="scientific">Vibrio metoecus</name>
    <dbReference type="NCBI Taxonomy" id="1481663"/>
    <lineage>
        <taxon>Bacteria</taxon>
        <taxon>Pseudomonadati</taxon>
        <taxon>Pseudomonadota</taxon>
        <taxon>Gammaproteobacteria</taxon>
        <taxon>Vibrionales</taxon>
        <taxon>Vibrionaceae</taxon>
        <taxon>Vibrio</taxon>
    </lineage>
</organism>
<dbReference type="Proteomes" id="UP000053724">
    <property type="component" value="Unassembled WGS sequence"/>
</dbReference>
<name>A0A0Q0JMP6_VIBMT</name>
<dbReference type="RefSeq" id="WP_055028461.1">
    <property type="nucleotide sequence ID" value="NZ_CP035689.1"/>
</dbReference>
<dbReference type="PANTHER" id="PTHR36444">
    <property type="entry name" value="TRANSCRIPTIONAL REGULATOR PROTEIN YOBU-RELATED"/>
    <property type="match status" value="1"/>
</dbReference>
<dbReference type="EMBL" id="LCUF01000055">
    <property type="protein sequence ID" value="KQA22144.1"/>
    <property type="molecule type" value="Genomic_DNA"/>
</dbReference>
<reference evidence="2 3" key="1">
    <citation type="journal article" date="2015" name="Genome Biol. Evol.">
        <title>The Dynamics of Genetic Interactions between Vibrio metoecus and Vibrio cholerae, Two Close Relatives Co-Occurring in the Environment.</title>
        <authorList>
            <person name="Orata F.D."/>
            <person name="Kirchberger P.C."/>
            <person name="Meheust R."/>
            <person name="Barlow E.J."/>
            <person name="Tarr C.L."/>
            <person name="Boucher Y."/>
        </authorList>
    </citation>
    <scope>NUCLEOTIDE SEQUENCE [LARGE SCALE GENOMIC DNA]</scope>
    <source>
        <strain evidence="2 3">08-2459</strain>
    </source>
</reference>
<dbReference type="InterPro" id="IPR010499">
    <property type="entry name" value="AraC_E-bd"/>
</dbReference>